<organism evidence="2">
    <name type="scientific">Candidatus Methanophagaceae archaeon ANME-1 ERB6</name>
    <dbReference type="NCBI Taxonomy" id="2759912"/>
    <lineage>
        <taxon>Archaea</taxon>
        <taxon>Methanobacteriati</taxon>
        <taxon>Methanobacteriota</taxon>
        <taxon>Stenosarchaea group</taxon>
        <taxon>Methanomicrobia</taxon>
        <taxon>Candidatus Methanophagales</taxon>
        <taxon>Candidatus Methanophagaceae</taxon>
    </lineage>
</organism>
<name>A0A7G9YS02_9EURY</name>
<protein>
    <recommendedName>
        <fullName evidence="1">Transposase IS4-like domain-containing protein</fullName>
    </recommendedName>
</protein>
<dbReference type="InterPro" id="IPR002559">
    <property type="entry name" value="Transposase_11"/>
</dbReference>
<dbReference type="Pfam" id="PF01609">
    <property type="entry name" value="DDE_Tnp_1"/>
    <property type="match status" value="1"/>
</dbReference>
<dbReference type="AlphaFoldDB" id="A0A7G9YS02"/>
<reference evidence="2" key="1">
    <citation type="submission" date="2020-06" db="EMBL/GenBank/DDBJ databases">
        <title>Unique genomic features of the anaerobic methanotrophic archaea.</title>
        <authorList>
            <person name="Chadwick G.L."/>
            <person name="Skennerton C.T."/>
            <person name="Laso-Perez R."/>
            <person name="Leu A.O."/>
            <person name="Speth D.R."/>
            <person name="Yu H."/>
            <person name="Morgan-Lang C."/>
            <person name="Hatzenpichler R."/>
            <person name="Goudeau D."/>
            <person name="Malmstrom R."/>
            <person name="Brazelton W.J."/>
            <person name="Woyke T."/>
            <person name="Hallam S.J."/>
            <person name="Tyson G.W."/>
            <person name="Wegener G."/>
            <person name="Boetius A."/>
            <person name="Orphan V."/>
        </authorList>
    </citation>
    <scope>NUCLEOTIDE SEQUENCE</scope>
</reference>
<dbReference type="PANTHER" id="PTHR34614">
    <property type="match status" value="1"/>
</dbReference>
<proteinExistence type="predicted"/>
<dbReference type="InterPro" id="IPR047654">
    <property type="entry name" value="IS1634_transpos"/>
</dbReference>
<dbReference type="EMBL" id="MT631451">
    <property type="protein sequence ID" value="QNO50786.1"/>
    <property type="molecule type" value="Genomic_DNA"/>
</dbReference>
<accession>A0A7G9YS02</accession>
<gene>
    <name evidence="2" type="ORF">HMJGLFMP_00028</name>
</gene>
<evidence type="ECO:0000313" key="2">
    <source>
        <dbReference type="EMBL" id="QNO50786.1"/>
    </source>
</evidence>
<dbReference type="GO" id="GO:0006313">
    <property type="term" value="P:DNA transposition"/>
    <property type="evidence" value="ECO:0007669"/>
    <property type="project" value="InterPro"/>
</dbReference>
<dbReference type="NCBIfam" id="NF033559">
    <property type="entry name" value="transpos_IS1634"/>
    <property type="match status" value="1"/>
</dbReference>
<dbReference type="PANTHER" id="PTHR34614:SF2">
    <property type="entry name" value="TRANSPOSASE IS4-LIKE DOMAIN-CONTAINING PROTEIN"/>
    <property type="match status" value="1"/>
</dbReference>
<sequence>MAIKRHKRGNRVYLAEYKSIRQGKKVISKFIRYIGPEDKLSTSEKPRKRVLDRLNLSRSYRAGDVRLLWSIAQNLDFIPIIDRFCCENSHIEGVSPGKLLTVWAINRVIDPESATQLERWVPTTDLPYLAGIPAEEFTKDAFLSALDFICMDDQASGRVADLSAELDDALYQKWRHGHPLPLGDKETLAYDLTTVLFFGVSCPLAEQGYNPERIRRRQVNLAVLVSKHDKHPIAHFVYNGSRHSASTVKNLLARLNAVSIEPGTLIWDRGNVSRRYVEMVEDMGWKLICGIPKTSKEAKEIISMTNVPIGPDTLARSSRAGHIYTIKTRSKLYGRERSLVVYTNRERGVKDADARNEALAILGRELDDLSEKGKDWSEKRLHSQIKSILNSWSDFIDARVNRKKEGARIVWSYKTQELRLAESIDGKWLVLTTDDALDANEVVNEYLEKDFIKKVFRILKTQEEVEPVRHRLEHRVRAYLFVCMLAYRLLSVLQWKLKEASGKEDSWESADTLLQALSRVERVELTFGNEIKTLYLNVTKAITDTLREIGMKEILKEETRLADCLKM</sequence>
<dbReference type="GO" id="GO:0003677">
    <property type="term" value="F:DNA binding"/>
    <property type="evidence" value="ECO:0007669"/>
    <property type="project" value="InterPro"/>
</dbReference>
<evidence type="ECO:0000259" key="1">
    <source>
        <dbReference type="Pfam" id="PF01609"/>
    </source>
</evidence>
<dbReference type="GO" id="GO:0004803">
    <property type="term" value="F:transposase activity"/>
    <property type="evidence" value="ECO:0007669"/>
    <property type="project" value="InterPro"/>
</dbReference>
<feature type="domain" description="Transposase IS4-like" evidence="1">
    <location>
        <begin position="187"/>
        <end position="487"/>
    </location>
</feature>